<evidence type="ECO:0000313" key="3">
    <source>
        <dbReference type="Proteomes" id="UP000251842"/>
    </source>
</evidence>
<dbReference type="AlphaFoldDB" id="A0A344J972"/>
<dbReference type="Pfam" id="PF00583">
    <property type="entry name" value="Acetyltransf_1"/>
    <property type="match status" value="1"/>
</dbReference>
<dbReference type="InterPro" id="IPR000182">
    <property type="entry name" value="GNAT_dom"/>
</dbReference>
<organism evidence="2 3">
    <name type="scientific">Solilutibacter oculi</name>
    <dbReference type="NCBI Taxonomy" id="2698682"/>
    <lineage>
        <taxon>Bacteria</taxon>
        <taxon>Pseudomonadati</taxon>
        <taxon>Pseudomonadota</taxon>
        <taxon>Gammaproteobacteria</taxon>
        <taxon>Lysobacterales</taxon>
        <taxon>Lysobacteraceae</taxon>
        <taxon>Solilutibacter</taxon>
    </lineage>
</organism>
<dbReference type="GO" id="GO:0016747">
    <property type="term" value="F:acyltransferase activity, transferring groups other than amino-acyl groups"/>
    <property type="evidence" value="ECO:0007669"/>
    <property type="project" value="InterPro"/>
</dbReference>
<feature type="domain" description="N-acetyltransferase" evidence="1">
    <location>
        <begin position="54"/>
        <end position="211"/>
    </location>
</feature>
<gene>
    <name evidence="2" type="ORF">DCD74_09410</name>
</gene>
<protein>
    <submittedName>
        <fullName evidence="2">N-acetyltransferase</fullName>
    </submittedName>
</protein>
<dbReference type="KEGG" id="lue:DCD74_09410"/>
<dbReference type="PROSITE" id="PS51186">
    <property type="entry name" value="GNAT"/>
    <property type="match status" value="1"/>
</dbReference>
<proteinExistence type="predicted"/>
<dbReference type="Proteomes" id="UP000251842">
    <property type="component" value="Chromosome"/>
</dbReference>
<dbReference type="Gene3D" id="3.40.630.30">
    <property type="match status" value="1"/>
</dbReference>
<name>A0A344J972_9GAMM</name>
<dbReference type="OrthoDB" id="8304386at2"/>
<keyword evidence="3" id="KW-1185">Reference proteome</keyword>
<accession>A0A344J972</accession>
<reference evidence="3" key="1">
    <citation type="submission" date="2018-05" db="EMBL/GenBank/DDBJ databases">
        <title>Luteimonas pekinense sp. nov., isolated from human Meibomian gland secretions, Beijing, China.</title>
        <authorList>
            <person name="Wen T."/>
            <person name="Bai H."/>
            <person name="Lv H."/>
        </authorList>
    </citation>
    <scope>NUCLEOTIDE SEQUENCE [LARGE SCALE GENOMIC DNA]</scope>
    <source>
        <strain evidence="3">83-4</strain>
    </source>
</reference>
<dbReference type="InterPro" id="IPR016181">
    <property type="entry name" value="Acyl_CoA_acyltransferase"/>
</dbReference>
<evidence type="ECO:0000313" key="2">
    <source>
        <dbReference type="EMBL" id="AXA85582.1"/>
    </source>
</evidence>
<keyword evidence="2" id="KW-0808">Transferase</keyword>
<sequence length="214" mass="23330">MSRSPNQSKKPLLAAERRPLALKLRMRMQSASLMWDDDNNAPGARIAMPAPVLIHVAPVTPTLAPGVRAVEVAPAQSAYVGNTAFNLLDAESDANSEAMAILVNGRVIGFYRLDFGPRSVIGRELGTPHIGVRAFCIDHRHQGRGHGSRAAAAMAEDVRRRHPDQRLMVLAVHARNRVGIAAYQRAGFVHNGQYMSGGRAGPQLVMFRYLPAQR</sequence>
<evidence type="ECO:0000259" key="1">
    <source>
        <dbReference type="PROSITE" id="PS51186"/>
    </source>
</evidence>
<dbReference type="EMBL" id="CP029556">
    <property type="protein sequence ID" value="AXA85582.1"/>
    <property type="molecule type" value="Genomic_DNA"/>
</dbReference>
<dbReference type="SUPFAM" id="SSF55729">
    <property type="entry name" value="Acyl-CoA N-acyltransferases (Nat)"/>
    <property type="match status" value="1"/>
</dbReference>